<sequence length="357" mass="39905">MNGGLSGMVPEYGVSARRAPCRWIWLLAFIFVAVAVGWSVVVQFRDSRLRGKAQKRSSLGRRRHSFPSQRNYAGDPASYEFALQPPDNLCPDTMAAGTSNEDAFIVVVHSAPHHFRLRATIRETWARDARFPLYDGRRAVVVFVMGKPAVSPNYYETQIKIASEAAVHKDIVQGTFTGSYTSVTLLNILMLKWASLSCPQAGYLVKVADDTFVNMKHMRDAFRDVAFRTSVIYAHVYRKPSIWNGHKLNVIKDTICVSCGYAVSIDVVPRLFNLSVHGSLSSMEGLFWNASQDPMSPVSVINMRGFSSLRGGKATGCDIRKAITSHQLEVKDMLSLWKYLQNKSEPCNVSQPPFNLF</sequence>
<evidence type="ECO:0000313" key="1">
    <source>
        <dbReference type="EMBL" id="KAG0429465.1"/>
    </source>
</evidence>
<name>A0AC60Q9I6_IXOPE</name>
<proteinExistence type="predicted"/>
<reference evidence="1 2" key="1">
    <citation type="journal article" date="2020" name="Cell">
        <title>Large-Scale Comparative Analyses of Tick Genomes Elucidate Their Genetic Diversity and Vector Capacities.</title>
        <authorList>
            <consortium name="Tick Genome and Microbiome Consortium (TIGMIC)"/>
            <person name="Jia N."/>
            <person name="Wang J."/>
            <person name="Shi W."/>
            <person name="Du L."/>
            <person name="Sun Y."/>
            <person name="Zhan W."/>
            <person name="Jiang J.F."/>
            <person name="Wang Q."/>
            <person name="Zhang B."/>
            <person name="Ji P."/>
            <person name="Bell-Sakyi L."/>
            <person name="Cui X.M."/>
            <person name="Yuan T.T."/>
            <person name="Jiang B.G."/>
            <person name="Yang W.F."/>
            <person name="Lam T.T."/>
            <person name="Chang Q.C."/>
            <person name="Ding S.J."/>
            <person name="Wang X.J."/>
            <person name="Zhu J.G."/>
            <person name="Ruan X.D."/>
            <person name="Zhao L."/>
            <person name="Wei J.T."/>
            <person name="Ye R.Z."/>
            <person name="Que T.C."/>
            <person name="Du C.H."/>
            <person name="Zhou Y.H."/>
            <person name="Cheng J.X."/>
            <person name="Dai P.F."/>
            <person name="Guo W.B."/>
            <person name="Han X.H."/>
            <person name="Huang E.J."/>
            <person name="Li L.F."/>
            <person name="Wei W."/>
            <person name="Gao Y.C."/>
            <person name="Liu J.Z."/>
            <person name="Shao H.Z."/>
            <person name="Wang X."/>
            <person name="Wang C.C."/>
            <person name="Yang T.C."/>
            <person name="Huo Q.B."/>
            <person name="Li W."/>
            <person name="Chen H.Y."/>
            <person name="Chen S.E."/>
            <person name="Zhou L.G."/>
            <person name="Ni X.B."/>
            <person name="Tian J.H."/>
            <person name="Sheng Y."/>
            <person name="Liu T."/>
            <person name="Pan Y.S."/>
            <person name="Xia L.Y."/>
            <person name="Li J."/>
            <person name="Zhao F."/>
            <person name="Cao W.C."/>
        </authorList>
    </citation>
    <scope>NUCLEOTIDE SEQUENCE [LARGE SCALE GENOMIC DNA]</scope>
    <source>
        <strain evidence="1">Iper-2018</strain>
    </source>
</reference>
<dbReference type="EMBL" id="JABSTQ010009409">
    <property type="protein sequence ID" value="KAG0429465.1"/>
    <property type="molecule type" value="Genomic_DNA"/>
</dbReference>
<protein>
    <submittedName>
        <fullName evidence="1">Uncharacterized protein</fullName>
    </submittedName>
</protein>
<evidence type="ECO:0000313" key="2">
    <source>
        <dbReference type="Proteomes" id="UP000805193"/>
    </source>
</evidence>
<comment type="caution">
    <text evidence="1">The sequence shown here is derived from an EMBL/GenBank/DDBJ whole genome shotgun (WGS) entry which is preliminary data.</text>
</comment>
<keyword evidence="2" id="KW-1185">Reference proteome</keyword>
<accession>A0AC60Q9I6</accession>
<organism evidence="1 2">
    <name type="scientific">Ixodes persulcatus</name>
    <name type="common">Taiga tick</name>
    <dbReference type="NCBI Taxonomy" id="34615"/>
    <lineage>
        <taxon>Eukaryota</taxon>
        <taxon>Metazoa</taxon>
        <taxon>Ecdysozoa</taxon>
        <taxon>Arthropoda</taxon>
        <taxon>Chelicerata</taxon>
        <taxon>Arachnida</taxon>
        <taxon>Acari</taxon>
        <taxon>Parasitiformes</taxon>
        <taxon>Ixodida</taxon>
        <taxon>Ixodoidea</taxon>
        <taxon>Ixodidae</taxon>
        <taxon>Ixodinae</taxon>
        <taxon>Ixodes</taxon>
    </lineage>
</organism>
<dbReference type="Proteomes" id="UP000805193">
    <property type="component" value="Unassembled WGS sequence"/>
</dbReference>
<gene>
    <name evidence="1" type="ORF">HPB47_023607</name>
</gene>